<dbReference type="RefSeq" id="WP_131733778.1">
    <property type="nucleotide sequence ID" value="NZ_CAACYD010000005.1"/>
</dbReference>
<accession>A0ABD7V0L6</accession>
<evidence type="ECO:0000313" key="3">
    <source>
        <dbReference type="Proteomes" id="UP000360750"/>
    </source>
</evidence>
<evidence type="ECO:0000313" key="2">
    <source>
        <dbReference type="EMBL" id="VFA83017.1"/>
    </source>
</evidence>
<reference evidence="2 3" key="1">
    <citation type="submission" date="2019-02" db="EMBL/GenBank/DDBJ databases">
        <authorList>
            <consortium name="Pathogen Informatics"/>
        </authorList>
    </citation>
    <scope>NUCLEOTIDE SEQUENCE [LARGE SCALE GENOMIC DNA]</scope>
    <source>
        <strain evidence="2 3">3012STDY6756503</strain>
    </source>
</reference>
<name>A0ABD7V0L6_9ACTN</name>
<comment type="caution">
    <text evidence="2">The sequence shown here is derived from an EMBL/GenBank/DDBJ whole genome shotgun (WGS) entry which is preliminary data.</text>
</comment>
<organism evidence="2 3">
    <name type="scientific">Gordonia paraffinivorans</name>
    <dbReference type="NCBI Taxonomy" id="175628"/>
    <lineage>
        <taxon>Bacteria</taxon>
        <taxon>Bacillati</taxon>
        <taxon>Actinomycetota</taxon>
        <taxon>Actinomycetes</taxon>
        <taxon>Mycobacteriales</taxon>
        <taxon>Gordoniaceae</taxon>
        <taxon>Gordonia</taxon>
    </lineage>
</organism>
<dbReference type="Proteomes" id="UP000360750">
    <property type="component" value="Unassembled WGS sequence"/>
</dbReference>
<keyword evidence="1" id="KW-1133">Transmembrane helix</keyword>
<keyword evidence="1" id="KW-0812">Transmembrane</keyword>
<gene>
    <name evidence="2" type="ORF">NCTC8139_01351</name>
</gene>
<proteinExistence type="predicted"/>
<keyword evidence="1" id="KW-0472">Membrane</keyword>
<sequence>MNNALIGMFVGLFLALALIAGGISGLLAALAFGAVGLLLGLNRDGTVDLGALLRSRGRG</sequence>
<dbReference type="GeneID" id="60749379"/>
<evidence type="ECO:0000256" key="1">
    <source>
        <dbReference type="SAM" id="Phobius"/>
    </source>
</evidence>
<dbReference type="EMBL" id="CAACYD010000005">
    <property type="protein sequence ID" value="VFA83017.1"/>
    <property type="molecule type" value="Genomic_DNA"/>
</dbReference>
<evidence type="ECO:0008006" key="4">
    <source>
        <dbReference type="Google" id="ProtNLM"/>
    </source>
</evidence>
<dbReference type="AlphaFoldDB" id="A0ABD7V0L6"/>
<protein>
    <recommendedName>
        <fullName evidence="4">DUF2273 domain-containing protein</fullName>
    </recommendedName>
</protein>
<feature type="transmembrane region" description="Helical" evidence="1">
    <location>
        <begin position="6"/>
        <end position="39"/>
    </location>
</feature>